<sequence>MSVDDPEQIYDSGLVYGEEPDIDEAAHRLVDISTQNHYETASTDTRRSAKKLWARAWLLSPRIFKLPQHYTGFAVALDIVLLIFSILFFALAIGGTALNGQSAPSQLGETVQQAQKLGPSIFPILFAAVTGRSLRAIGRYRAERGVQMSILWQTMNSRTIFETIANAISTRQLTFLSCWLILIWSLSPLGGQATLRFVYIREEPTAAPLTVRYIDGGPIAVAFYMIKYPQTCSAVEDGSKTTCIVSPETLTDEETWISHISALFLQPLSVKVSGIDTWGNLKIPFIEDLDATRIERDGWISYEPNVLQRDPEVFTSLLGIKIFNMEPRGKLQFSLETSYSVVDCSPVVSTLFRPIDDTNECGGAVGQWVNLTVIDHHAAPNEDFPGNRIYGYLGVGGKDCREQYTKDEIYSKRRLRLTQVAYRNPEKDDPPELSCVHRETTCSIRRSSVETQVECNSGTCVVAKMRWSREDQRHPNLTPIDIFGKSLIHNILKSDNHENGSHSLLKGYPANAAFHFLNDSGTILYPDTYDRLHYPSISNIPLDTLSRRLAILVNTYQGLFLLGDGYADIFSQLNSSQQGNDHPSTTTLRDQGVCIDNLPKYMLYKIFDQLLRNSGLSELFGQGEAVAASTDGIWTQYQSRYRIDIAWAITLFVSSIVLVALGTVGMVFGYSARTPNVFDPVMGLTYDNPGFSSPLADITLDATERARLLGSVKVYLGAGVNEEVNREDSNEGT</sequence>
<dbReference type="AlphaFoldDB" id="A0A1S7UMC7"/>
<feature type="transmembrane region" description="Helical" evidence="1">
    <location>
        <begin position="645"/>
        <end position="670"/>
    </location>
</feature>
<gene>
    <name evidence="2" type="ORF">SAMD00023353_10600240</name>
</gene>
<evidence type="ECO:0000313" key="3">
    <source>
        <dbReference type="Proteomes" id="UP000054516"/>
    </source>
</evidence>
<feature type="transmembrane region" description="Helical" evidence="1">
    <location>
        <begin position="70"/>
        <end position="97"/>
    </location>
</feature>
<dbReference type="OrthoDB" id="3692311at2759"/>
<name>A0A1S7UMC7_ROSNE</name>
<keyword evidence="1" id="KW-0472">Membrane</keyword>
<protein>
    <submittedName>
        <fullName evidence="2">Uncharacterized protein</fullName>
    </submittedName>
</protein>
<dbReference type="STRING" id="77044.A0A1S7UMC7"/>
<evidence type="ECO:0000256" key="1">
    <source>
        <dbReference type="SAM" id="Phobius"/>
    </source>
</evidence>
<dbReference type="EMBL" id="DF977551">
    <property type="protein sequence ID" value="GAP84483.2"/>
    <property type="molecule type" value="Genomic_DNA"/>
</dbReference>
<keyword evidence="1" id="KW-1133">Transmembrane helix</keyword>
<accession>A0A1S7UMC7</accession>
<keyword evidence="3" id="KW-1185">Reference proteome</keyword>
<evidence type="ECO:0000313" key="2">
    <source>
        <dbReference type="EMBL" id="GAP84483.2"/>
    </source>
</evidence>
<reference evidence="2" key="1">
    <citation type="submission" date="2016-03" db="EMBL/GenBank/DDBJ databases">
        <title>Draft genome sequence of Rosellinia necatrix.</title>
        <authorList>
            <person name="Kanematsu S."/>
        </authorList>
    </citation>
    <scope>NUCLEOTIDE SEQUENCE [LARGE SCALE GENOMIC DNA]</scope>
    <source>
        <strain evidence="2">W97</strain>
    </source>
</reference>
<dbReference type="OMA" id="ANESPWF"/>
<dbReference type="Proteomes" id="UP000054516">
    <property type="component" value="Unassembled WGS sequence"/>
</dbReference>
<organism evidence="2">
    <name type="scientific">Rosellinia necatrix</name>
    <name type="common">White root-rot fungus</name>
    <dbReference type="NCBI Taxonomy" id="77044"/>
    <lineage>
        <taxon>Eukaryota</taxon>
        <taxon>Fungi</taxon>
        <taxon>Dikarya</taxon>
        <taxon>Ascomycota</taxon>
        <taxon>Pezizomycotina</taxon>
        <taxon>Sordariomycetes</taxon>
        <taxon>Xylariomycetidae</taxon>
        <taxon>Xylariales</taxon>
        <taxon>Xylariaceae</taxon>
        <taxon>Rosellinia</taxon>
    </lineage>
</organism>
<proteinExistence type="predicted"/>
<keyword evidence="1" id="KW-0812">Transmembrane</keyword>